<evidence type="ECO:0000256" key="1">
    <source>
        <dbReference type="SAM" id="MobiDB-lite"/>
    </source>
</evidence>
<feature type="compositionally biased region" description="Low complexity" evidence="1">
    <location>
        <begin position="67"/>
        <end position="79"/>
    </location>
</feature>
<proteinExistence type="predicted"/>
<feature type="compositionally biased region" description="Basic and acidic residues" evidence="1">
    <location>
        <begin position="122"/>
        <end position="132"/>
    </location>
</feature>
<feature type="region of interest" description="Disordered" evidence="1">
    <location>
        <begin position="108"/>
        <end position="132"/>
    </location>
</feature>
<reference evidence="2 3" key="1">
    <citation type="submission" date="2022-11" db="EMBL/GenBank/DDBJ databases">
        <title>Whole genome sequence of Eschrichtius robustus ER-17-0199.</title>
        <authorList>
            <person name="Bruniche-Olsen A."/>
            <person name="Black A.N."/>
            <person name="Fields C.J."/>
            <person name="Walden K."/>
            <person name="Dewoody J.A."/>
        </authorList>
    </citation>
    <scope>NUCLEOTIDE SEQUENCE [LARGE SCALE GENOMIC DNA]</scope>
    <source>
        <strain evidence="2">ER-17-0199</strain>
        <tissue evidence="2">Blubber</tissue>
    </source>
</reference>
<sequence>MRALNSLEARVSWMQLAGAWRFSGASVRIVLGERSLPEAPRWVAEEVGRGQGAEIGRWASEPAHQQRSPGPGVSSASGSCAVVRCTAPQGSSFREGLPLVAWPALPGLRKRQQLRRGPGPPAEKELTGRGER</sequence>
<organism evidence="2 3">
    <name type="scientific">Eschrichtius robustus</name>
    <name type="common">California gray whale</name>
    <name type="synonym">Eschrichtius gibbosus</name>
    <dbReference type="NCBI Taxonomy" id="9764"/>
    <lineage>
        <taxon>Eukaryota</taxon>
        <taxon>Metazoa</taxon>
        <taxon>Chordata</taxon>
        <taxon>Craniata</taxon>
        <taxon>Vertebrata</taxon>
        <taxon>Euteleostomi</taxon>
        <taxon>Mammalia</taxon>
        <taxon>Eutheria</taxon>
        <taxon>Laurasiatheria</taxon>
        <taxon>Artiodactyla</taxon>
        <taxon>Whippomorpha</taxon>
        <taxon>Cetacea</taxon>
        <taxon>Mysticeti</taxon>
        <taxon>Eschrichtiidae</taxon>
        <taxon>Eschrichtius</taxon>
    </lineage>
</organism>
<dbReference type="AlphaFoldDB" id="A0AB34H4I9"/>
<feature type="region of interest" description="Disordered" evidence="1">
    <location>
        <begin position="57"/>
        <end position="79"/>
    </location>
</feature>
<evidence type="ECO:0000313" key="2">
    <source>
        <dbReference type="EMBL" id="KAJ8787697.1"/>
    </source>
</evidence>
<evidence type="ECO:0000313" key="3">
    <source>
        <dbReference type="Proteomes" id="UP001159641"/>
    </source>
</evidence>
<gene>
    <name evidence="2" type="ORF">J1605_022728</name>
</gene>
<protein>
    <submittedName>
        <fullName evidence="2">Uncharacterized protein</fullName>
    </submittedName>
</protein>
<name>A0AB34H4I9_ESCRO</name>
<accession>A0AB34H4I9</accession>
<comment type="caution">
    <text evidence="2">The sequence shown here is derived from an EMBL/GenBank/DDBJ whole genome shotgun (WGS) entry which is preliminary data.</text>
</comment>
<keyword evidence="3" id="KW-1185">Reference proteome</keyword>
<dbReference type="Proteomes" id="UP001159641">
    <property type="component" value="Unassembled WGS sequence"/>
</dbReference>
<dbReference type="EMBL" id="JAIQCJ010001745">
    <property type="protein sequence ID" value="KAJ8787697.1"/>
    <property type="molecule type" value="Genomic_DNA"/>
</dbReference>